<dbReference type="AlphaFoldDB" id="A0AAU7QKK3"/>
<evidence type="ECO:0000313" key="2">
    <source>
        <dbReference type="EMBL" id="XBS90232.1"/>
    </source>
</evidence>
<evidence type="ECO:0000256" key="1">
    <source>
        <dbReference type="SAM" id="Phobius"/>
    </source>
</evidence>
<protein>
    <submittedName>
        <fullName evidence="2">Efflux RND transporter permease subunit</fullName>
    </submittedName>
</protein>
<dbReference type="EMBL" id="CP157948">
    <property type="protein sequence ID" value="XBS90232.1"/>
    <property type="molecule type" value="Genomic_DNA"/>
</dbReference>
<organism evidence="2">
    <name type="scientific">Rhodanobacter sp. IGA1.0</name>
    <dbReference type="NCBI Taxonomy" id="3158582"/>
    <lineage>
        <taxon>Bacteria</taxon>
        <taxon>Pseudomonadati</taxon>
        <taxon>Pseudomonadota</taxon>
        <taxon>Gammaproteobacteria</taxon>
        <taxon>Lysobacterales</taxon>
        <taxon>Rhodanobacteraceae</taxon>
        <taxon>Rhodanobacter</taxon>
    </lineage>
</organism>
<accession>A0AAU7QKK3</accession>
<feature type="transmembrane region" description="Helical" evidence="1">
    <location>
        <begin position="459"/>
        <end position="480"/>
    </location>
</feature>
<feature type="transmembrane region" description="Helical" evidence="1">
    <location>
        <begin position="492"/>
        <end position="510"/>
    </location>
</feature>
<sequence length="1087" mass="116536">MSEPSRLGISGRIARAFQVSQITPLLAVAGLLLGIAAAIITPKEEDPQIEVTMANVLVPYPGASVRSVENLVSFPLEQKLSEIKGVKHVYSMSRAGMAVVTVEFDVGVPRQHALVDLYDKIYSNADWVPQGLGVGQPLVKPYGIDDVPMMAVTLWSDRPETTPEQLAKVAHTLETDLKRVPGTRDVYTLGAPDRAVMVEIDPARLASYQLTVGDLSRSLRAANVAADIGSEVGGNQDLPVKAGSLLMNAQDVSHLVIGLAGGHPVYLSDVSRVVSGTNHATRLASFGAPPGRSGPSTGLVPAVTLAIAKKAGSNAHTIASSIRERLDALQGVDIPEGVHATITRDYGQTANDKADELLLHLALAAFAVVLLVLFALGWREGVVVGVAVLITLAVTLFASWAIGFTINRVSLFALIFSIGILVDDAIVVVENIHRHMVPGEKSLLEAIPLAVDEVGGPTILATFTVIAALLPMAFVGGLMGPYMRPIPINASVGMLISLAVAFVVTPWLAYRLLRGHMPPPRGEAASSAAPAEPKIDRFLQRLFIRVMTPFLGNPGAARNRRRLFIGMGMLVLLAAGLAGVKLVILKMLPFDNKSEFQIVLDMPEGSTLEQTNRALVDMSQLLNHVPEVSDYQLYAGTSAPMNFNGLVRQYYLRNQPYQGDIQVNLVDKSERKRQSHEVAMAVRPALAEVARRFHAHLVVAEVPPGPPVMAPIVAEIYGPDYQGQRAVALSMEKLFAQTPGIADVNLSVENARARRQLIEIDRARAAALGVSQAEIVDVLRAGMGGDPASYVADENAKYAVPIMLRLPAAMLGSMDTILSLRVRSRAGQLVPISEVVKVVEEPWAGAVHHKDLLPYTFVTGDDVGTEDSPVYGMFGLVGRIRDTRLAGQQLTQEFTGPPAGDTGYSVRWSGEWEITYETFRDMGIAYSMGLLLIYLLVVGQFRSYVVPLIIMAPIPLTVIGVMPGHWLFGAQFTATSMIGMIALAGIIVRNSILLVDFINHSLAAGLSLEQAVVKAGAVRAKPIILTALAAMLGAFFILTDPIFQGLAVSLVFGVMVSTVLTLLVIPLLYYTWLSRGNGRHLPSAAGQ</sequence>
<dbReference type="InterPro" id="IPR027463">
    <property type="entry name" value="AcrB_DN_DC_subdom"/>
</dbReference>
<dbReference type="SUPFAM" id="SSF82866">
    <property type="entry name" value="Multidrug efflux transporter AcrB transmembrane domain"/>
    <property type="match status" value="2"/>
</dbReference>
<feature type="transmembrane region" description="Helical" evidence="1">
    <location>
        <begin position="20"/>
        <end position="40"/>
    </location>
</feature>
<proteinExistence type="predicted"/>
<feature type="transmembrane region" description="Helical" evidence="1">
    <location>
        <begin position="1023"/>
        <end position="1043"/>
    </location>
</feature>
<reference evidence="2" key="1">
    <citation type="submission" date="2024-06" db="EMBL/GenBank/DDBJ databases">
        <authorList>
            <person name="Sun Y."/>
        </authorList>
    </citation>
    <scope>NUCLEOTIDE SEQUENCE</scope>
    <source>
        <strain evidence="2">IGA1.0</strain>
    </source>
</reference>
<dbReference type="GO" id="GO:0005886">
    <property type="term" value="C:plasma membrane"/>
    <property type="evidence" value="ECO:0007669"/>
    <property type="project" value="TreeGrafter"/>
</dbReference>
<gene>
    <name evidence="2" type="ORF">ABNK63_00890</name>
</gene>
<feature type="transmembrane region" description="Helical" evidence="1">
    <location>
        <begin position="357"/>
        <end position="376"/>
    </location>
</feature>
<name>A0AAU7QKK3_9GAMM</name>
<feature type="transmembrane region" description="Helical" evidence="1">
    <location>
        <begin position="563"/>
        <end position="584"/>
    </location>
</feature>
<dbReference type="Gene3D" id="3.30.2090.10">
    <property type="entry name" value="Multidrug efflux transporter AcrB TolC docking domain, DN and DC subdomains"/>
    <property type="match status" value="2"/>
</dbReference>
<dbReference type="InterPro" id="IPR001036">
    <property type="entry name" value="Acrflvin-R"/>
</dbReference>
<keyword evidence="1" id="KW-0472">Membrane</keyword>
<dbReference type="GO" id="GO:0042910">
    <property type="term" value="F:xenobiotic transmembrane transporter activity"/>
    <property type="evidence" value="ECO:0007669"/>
    <property type="project" value="TreeGrafter"/>
</dbReference>
<dbReference type="PRINTS" id="PR00702">
    <property type="entry name" value="ACRIFLAVINRP"/>
</dbReference>
<dbReference type="PANTHER" id="PTHR32063">
    <property type="match status" value="1"/>
</dbReference>
<dbReference type="SUPFAM" id="SSF82693">
    <property type="entry name" value="Multidrug efflux transporter AcrB pore domain, PN1, PN2, PC1 and PC2 subdomains"/>
    <property type="match status" value="3"/>
</dbReference>
<dbReference type="PANTHER" id="PTHR32063:SF16">
    <property type="entry name" value="CATION EFFLUX SYSTEM (ACRB_ACRD_ACRF FAMILY)"/>
    <property type="match status" value="1"/>
</dbReference>
<keyword evidence="1" id="KW-1133">Transmembrane helix</keyword>
<dbReference type="Pfam" id="PF00873">
    <property type="entry name" value="ACR_tran"/>
    <property type="match status" value="1"/>
</dbReference>
<feature type="transmembrane region" description="Helical" evidence="1">
    <location>
        <begin position="930"/>
        <end position="954"/>
    </location>
</feature>
<dbReference type="RefSeq" id="WP_350016412.1">
    <property type="nucleotide sequence ID" value="NZ_CP157948.1"/>
</dbReference>
<keyword evidence="1" id="KW-0812">Transmembrane</keyword>
<feature type="transmembrane region" description="Helical" evidence="1">
    <location>
        <begin position="1049"/>
        <end position="1070"/>
    </location>
</feature>
<dbReference type="SUPFAM" id="SSF82714">
    <property type="entry name" value="Multidrug efflux transporter AcrB TolC docking domain, DN and DC subdomains"/>
    <property type="match status" value="2"/>
</dbReference>
<feature type="transmembrane region" description="Helical" evidence="1">
    <location>
        <begin position="409"/>
        <end position="429"/>
    </location>
</feature>
<feature type="transmembrane region" description="Helical" evidence="1">
    <location>
        <begin position="966"/>
        <end position="988"/>
    </location>
</feature>
<dbReference type="Gene3D" id="3.30.70.1320">
    <property type="entry name" value="Multidrug efflux transporter AcrB pore domain like"/>
    <property type="match status" value="1"/>
</dbReference>
<feature type="transmembrane region" description="Helical" evidence="1">
    <location>
        <begin position="382"/>
        <end position="402"/>
    </location>
</feature>
<dbReference type="Gene3D" id="3.30.70.1440">
    <property type="entry name" value="Multidrug efflux transporter AcrB pore domain"/>
    <property type="match status" value="1"/>
</dbReference>
<dbReference type="Gene3D" id="1.20.1640.10">
    <property type="entry name" value="Multidrug efflux transporter AcrB transmembrane domain"/>
    <property type="match status" value="2"/>
</dbReference>
<dbReference type="Gene3D" id="3.30.70.1430">
    <property type="entry name" value="Multidrug efflux transporter AcrB pore domain"/>
    <property type="match status" value="2"/>
</dbReference>